<feature type="binding site" evidence="8">
    <location>
        <begin position="320"/>
        <end position="323"/>
    </location>
    <ligand>
        <name>GTP</name>
        <dbReference type="ChEBI" id="CHEBI:37565"/>
        <label>2</label>
    </ligand>
</feature>
<accession>S3HGE5</accession>
<comment type="caution">
    <text evidence="12">The sequence shown here is derived from an EMBL/GenBank/DDBJ whole genome shotgun (WGS) entry which is preliminary data.</text>
</comment>
<dbReference type="GO" id="GO:0042254">
    <property type="term" value="P:ribosome biogenesis"/>
    <property type="evidence" value="ECO:0007669"/>
    <property type="project" value="UniProtKB-KW"/>
</dbReference>
<feature type="binding site" evidence="8">
    <location>
        <begin position="208"/>
        <end position="215"/>
    </location>
    <ligand>
        <name>GTP</name>
        <dbReference type="ChEBI" id="CHEBI:37565"/>
        <label>2</label>
    </ligand>
</feature>
<dbReference type="InterPro" id="IPR006073">
    <property type="entry name" value="GTP-bd"/>
</dbReference>
<dbReference type="PANTHER" id="PTHR43834">
    <property type="entry name" value="GTPASE DER"/>
    <property type="match status" value="1"/>
</dbReference>
<gene>
    <name evidence="8" type="primary">der</name>
    <name evidence="12" type="ORF">RGCCGE502_13804</name>
</gene>
<comment type="subunit">
    <text evidence="8">Associates with the 50S ribosomal subunit.</text>
</comment>
<keyword evidence="4 10" id="KW-0677">Repeat</keyword>
<evidence type="ECO:0000313" key="13">
    <source>
        <dbReference type="Proteomes" id="UP000014411"/>
    </source>
</evidence>
<evidence type="ECO:0000256" key="4">
    <source>
        <dbReference type="ARBA" id="ARBA00022737"/>
    </source>
</evidence>
<dbReference type="Gene3D" id="3.40.50.300">
    <property type="entry name" value="P-loop containing nucleotide triphosphate hydrolases"/>
    <property type="match status" value="2"/>
</dbReference>
<dbReference type="InterPro" id="IPR005225">
    <property type="entry name" value="Small_GTP-bd"/>
</dbReference>
<dbReference type="NCBIfam" id="TIGR00231">
    <property type="entry name" value="small_GTP"/>
    <property type="match status" value="2"/>
</dbReference>
<proteinExistence type="inferred from homology"/>
<dbReference type="InterPro" id="IPR027417">
    <property type="entry name" value="P-loop_NTPase"/>
</dbReference>
<feature type="binding site" evidence="8">
    <location>
        <begin position="9"/>
        <end position="16"/>
    </location>
    <ligand>
        <name>GTP</name>
        <dbReference type="ChEBI" id="CHEBI:37565"/>
        <label>1</label>
    </ligand>
</feature>
<dbReference type="PROSITE" id="PS51712">
    <property type="entry name" value="G_ENGA"/>
    <property type="match status" value="2"/>
</dbReference>
<dbReference type="STRING" id="990285.RGCCGE502_13804"/>
<feature type="binding site" evidence="8">
    <location>
        <begin position="119"/>
        <end position="122"/>
    </location>
    <ligand>
        <name>GTP</name>
        <dbReference type="ChEBI" id="CHEBI:37565"/>
        <label>1</label>
    </ligand>
</feature>
<evidence type="ECO:0000256" key="9">
    <source>
        <dbReference type="PROSITE-ProRule" id="PRU01049"/>
    </source>
</evidence>
<evidence type="ECO:0000256" key="2">
    <source>
        <dbReference type="ARBA" id="ARBA00020953"/>
    </source>
</evidence>
<evidence type="ECO:0000256" key="7">
    <source>
        <dbReference type="ARBA" id="ARBA00032345"/>
    </source>
</evidence>
<dbReference type="InterPro" id="IPR031166">
    <property type="entry name" value="G_ENGA"/>
</dbReference>
<reference evidence="12 13" key="1">
    <citation type="journal article" date="2012" name="J. Bacteriol.">
        <title>Genome sequence of Rhizobium grahamii CCGE502, a broad-host-range symbiont with low nodulation competitiveness in Phaseolus vulgaris.</title>
        <authorList>
            <person name="Althabegoiti M.J."/>
            <person name="Lozano L."/>
            <person name="Torres-Tejerizo G."/>
            <person name="Ormeno-Orrillo E."/>
            <person name="Rogel M.A."/>
            <person name="Gonzalez V."/>
            <person name="Martinez-Romero E."/>
        </authorList>
    </citation>
    <scope>NUCLEOTIDE SEQUENCE [LARGE SCALE GENOMIC DNA]</scope>
    <source>
        <strain evidence="12 13">CCGE 502</strain>
    </source>
</reference>
<dbReference type="PRINTS" id="PR00326">
    <property type="entry name" value="GTP1OBG"/>
</dbReference>
<dbReference type="RefSeq" id="WP_016554772.1">
    <property type="nucleotide sequence ID" value="NZ_AEYE02000014.1"/>
</dbReference>
<feature type="domain" description="EngA-type G" evidence="11">
    <location>
        <begin position="3"/>
        <end position="167"/>
    </location>
</feature>
<dbReference type="CDD" id="cd01895">
    <property type="entry name" value="EngA2"/>
    <property type="match status" value="1"/>
</dbReference>
<dbReference type="NCBIfam" id="TIGR03594">
    <property type="entry name" value="GTPase_EngA"/>
    <property type="match status" value="1"/>
</dbReference>
<dbReference type="GO" id="GO:0005525">
    <property type="term" value="F:GTP binding"/>
    <property type="evidence" value="ECO:0007669"/>
    <property type="project" value="UniProtKB-UniRule"/>
</dbReference>
<keyword evidence="5 8" id="KW-0547">Nucleotide-binding</keyword>
<dbReference type="Pfam" id="PF01926">
    <property type="entry name" value="MMR_HSR1"/>
    <property type="match status" value="2"/>
</dbReference>
<dbReference type="InterPro" id="IPR032859">
    <property type="entry name" value="KH_dom-like"/>
</dbReference>
<dbReference type="CDD" id="cd01894">
    <property type="entry name" value="EngA1"/>
    <property type="match status" value="1"/>
</dbReference>
<sequence>MSFTVAIVGRPNVGKSTLFNRLVGKKLALVDDTPGVTRDRRPGDARLMGLNFTIIDTAGLEKAEAESLQGRMRAQTEAAIDEADISLFVVDAKFGLTPVDKELAEMLRRRGKPVVLVANKAEAKGSDGGFYDAYTLGLGEPVPISAEHGQGMLDLRDAIVDAIGKDRAYPPKEDVAVTNVDIPHEMEEDEDYEPEYDDTKPLRVAIIGRPNAGKSTLINRFLGEDRLLTGPEAGITRDSISVEWDWRGRTIKMFDTAGMRRKARVTEKLEKLSVADSLRSIRFAETVVIVFDSTIPFEKQDLQLVDLVIREGRAAVLAFNKWDMIEEPQAVLADLREKTERLLPQARGIRAVPISGQTGRGLDKLMQSIIDTDRVWNKRISTARLNRWLEQTQVQHPPPAVSGRRLKLKYMTQVKARPPAFMISCTRSDALPESYTRYLINGLRNDFDMPSVPIRIHYRSPDNPYESKKKRN</sequence>
<dbReference type="FunFam" id="3.40.50.300:FF:000057">
    <property type="entry name" value="GTPase Der"/>
    <property type="match status" value="1"/>
</dbReference>
<dbReference type="InterPro" id="IPR015946">
    <property type="entry name" value="KH_dom-like_a/b"/>
</dbReference>
<evidence type="ECO:0000313" key="12">
    <source>
        <dbReference type="EMBL" id="EPE97957.1"/>
    </source>
</evidence>
<evidence type="ECO:0000256" key="3">
    <source>
        <dbReference type="ARBA" id="ARBA00022517"/>
    </source>
</evidence>
<dbReference type="HOGENOM" id="CLU_016077_5_0_5"/>
<organism evidence="12 13">
    <name type="scientific">Rhizobium grahamii CCGE 502</name>
    <dbReference type="NCBI Taxonomy" id="990285"/>
    <lineage>
        <taxon>Bacteria</taxon>
        <taxon>Pseudomonadati</taxon>
        <taxon>Pseudomonadota</taxon>
        <taxon>Alphaproteobacteria</taxon>
        <taxon>Hyphomicrobiales</taxon>
        <taxon>Rhizobiaceae</taxon>
        <taxon>Rhizobium/Agrobacterium group</taxon>
        <taxon>Rhizobium</taxon>
    </lineage>
</organism>
<dbReference type="Gene3D" id="3.30.300.20">
    <property type="match status" value="1"/>
</dbReference>
<protein>
    <recommendedName>
        <fullName evidence="2 8">GTPase Der</fullName>
    </recommendedName>
    <alternativeName>
        <fullName evidence="7 8">GTP-binding protein EngA</fullName>
    </alternativeName>
</protein>
<keyword evidence="6 8" id="KW-0342">GTP-binding</keyword>
<evidence type="ECO:0000259" key="11">
    <source>
        <dbReference type="PROSITE" id="PS51712"/>
    </source>
</evidence>
<dbReference type="InterPro" id="IPR016484">
    <property type="entry name" value="GTPase_Der"/>
</dbReference>
<dbReference type="AlphaFoldDB" id="S3HGE5"/>
<feature type="binding site" evidence="8">
    <location>
        <begin position="255"/>
        <end position="259"/>
    </location>
    <ligand>
        <name>GTP</name>
        <dbReference type="ChEBI" id="CHEBI:37565"/>
        <label>2</label>
    </ligand>
</feature>
<dbReference type="HAMAP" id="MF_00195">
    <property type="entry name" value="GTPase_Der"/>
    <property type="match status" value="1"/>
</dbReference>
<dbReference type="PIRSF" id="PIRSF006485">
    <property type="entry name" value="GTP-binding_EngA"/>
    <property type="match status" value="1"/>
</dbReference>
<dbReference type="PANTHER" id="PTHR43834:SF6">
    <property type="entry name" value="GTPASE DER"/>
    <property type="match status" value="1"/>
</dbReference>
<keyword evidence="3 8" id="KW-0690">Ribosome biogenesis</keyword>
<dbReference type="EMBL" id="AEYE02000014">
    <property type="protein sequence ID" value="EPE97957.1"/>
    <property type="molecule type" value="Genomic_DNA"/>
</dbReference>
<evidence type="ECO:0000256" key="6">
    <source>
        <dbReference type="ARBA" id="ARBA00023134"/>
    </source>
</evidence>
<feature type="domain" description="EngA-type G" evidence="11">
    <location>
        <begin position="202"/>
        <end position="377"/>
    </location>
</feature>
<dbReference type="Proteomes" id="UP000014411">
    <property type="component" value="Unassembled WGS sequence"/>
</dbReference>
<evidence type="ECO:0000256" key="10">
    <source>
        <dbReference type="RuleBase" id="RU004481"/>
    </source>
</evidence>
<name>S3HGE5_9HYPH</name>
<comment type="function">
    <text evidence="8 10">GTPase that plays an essential role in the late steps of ribosome biogenesis.</text>
</comment>
<evidence type="ECO:0000256" key="1">
    <source>
        <dbReference type="ARBA" id="ARBA00008279"/>
    </source>
</evidence>
<dbReference type="FunFam" id="3.30.300.20:FF:000004">
    <property type="entry name" value="GTPase Der"/>
    <property type="match status" value="1"/>
</dbReference>
<dbReference type="eggNOG" id="COG1160">
    <property type="taxonomic scope" value="Bacteria"/>
</dbReference>
<dbReference type="SUPFAM" id="SSF52540">
    <property type="entry name" value="P-loop containing nucleoside triphosphate hydrolases"/>
    <property type="match status" value="2"/>
</dbReference>
<evidence type="ECO:0000256" key="8">
    <source>
        <dbReference type="HAMAP-Rule" id="MF_00195"/>
    </source>
</evidence>
<dbReference type="Pfam" id="PF14714">
    <property type="entry name" value="KH_dom-like"/>
    <property type="match status" value="1"/>
</dbReference>
<comment type="similarity">
    <text evidence="1 8 9 10">Belongs to the TRAFAC class TrmE-Era-EngA-EngB-Septin-like GTPase superfamily. EngA (Der) GTPase family.</text>
</comment>
<feature type="binding site" evidence="8">
    <location>
        <begin position="56"/>
        <end position="60"/>
    </location>
    <ligand>
        <name>GTP</name>
        <dbReference type="ChEBI" id="CHEBI:37565"/>
        <label>1</label>
    </ligand>
</feature>
<evidence type="ECO:0000256" key="5">
    <source>
        <dbReference type="ARBA" id="ARBA00022741"/>
    </source>
</evidence>
<keyword evidence="13" id="KW-1185">Reference proteome</keyword>